<gene>
    <name evidence="6" type="ORF">EHS15_18230</name>
</gene>
<dbReference type="Pfam" id="PF03099">
    <property type="entry name" value="BPL_LplA_LipB"/>
    <property type="match status" value="1"/>
</dbReference>
<dbReference type="PROSITE" id="PS51733">
    <property type="entry name" value="BPL_LPL_CATALYTIC"/>
    <property type="match status" value="1"/>
</dbReference>
<dbReference type="PANTHER" id="PTHR12835">
    <property type="entry name" value="BIOTIN PROTEIN LIGASE"/>
    <property type="match status" value="1"/>
</dbReference>
<dbReference type="InterPro" id="IPR004143">
    <property type="entry name" value="BPL_LPL_catalytic"/>
</dbReference>
<dbReference type="GO" id="GO:0005737">
    <property type="term" value="C:cytoplasm"/>
    <property type="evidence" value="ECO:0007669"/>
    <property type="project" value="TreeGrafter"/>
</dbReference>
<feature type="domain" description="BPL/LPL catalytic" evidence="5">
    <location>
        <begin position="1"/>
        <end position="180"/>
    </location>
</feature>
<comment type="catalytic activity">
    <reaction evidence="4">
        <text>biotin + L-lysyl-[protein] + ATP = N(6)-biotinyl-L-lysyl-[protein] + AMP + diphosphate + H(+)</text>
        <dbReference type="Rhea" id="RHEA:11756"/>
        <dbReference type="Rhea" id="RHEA-COMP:9752"/>
        <dbReference type="Rhea" id="RHEA-COMP:10505"/>
        <dbReference type="ChEBI" id="CHEBI:15378"/>
        <dbReference type="ChEBI" id="CHEBI:29969"/>
        <dbReference type="ChEBI" id="CHEBI:30616"/>
        <dbReference type="ChEBI" id="CHEBI:33019"/>
        <dbReference type="ChEBI" id="CHEBI:57586"/>
        <dbReference type="ChEBI" id="CHEBI:83144"/>
        <dbReference type="ChEBI" id="CHEBI:456215"/>
        <dbReference type="EC" id="6.3.4.15"/>
    </reaction>
</comment>
<dbReference type="CDD" id="cd16442">
    <property type="entry name" value="BPL"/>
    <property type="match status" value="1"/>
</dbReference>
<dbReference type="AlphaFoldDB" id="A0A4R9LVE9"/>
<evidence type="ECO:0000256" key="4">
    <source>
        <dbReference type="ARBA" id="ARBA00047846"/>
    </source>
</evidence>
<evidence type="ECO:0000313" key="6">
    <source>
        <dbReference type="EMBL" id="TGN17114.1"/>
    </source>
</evidence>
<name>A0A4R9LVE9_9LEPT</name>
<accession>A0A4R9LVE9</accession>
<dbReference type="GO" id="GO:0004077">
    <property type="term" value="F:biotin--[biotin carboxyl-carrier protein] ligase activity"/>
    <property type="evidence" value="ECO:0007669"/>
    <property type="project" value="UniProtKB-EC"/>
</dbReference>
<dbReference type="Gene3D" id="3.30.930.10">
    <property type="entry name" value="Bira Bifunctional Protein, Domain 2"/>
    <property type="match status" value="1"/>
</dbReference>
<evidence type="ECO:0000256" key="3">
    <source>
        <dbReference type="ARBA" id="ARBA00024227"/>
    </source>
</evidence>
<evidence type="ECO:0000313" key="7">
    <source>
        <dbReference type="Proteomes" id="UP000298058"/>
    </source>
</evidence>
<reference evidence="6" key="1">
    <citation type="journal article" date="2019" name="PLoS Negl. Trop. Dis.">
        <title>Revisiting the worldwide diversity of Leptospira species in the environment.</title>
        <authorList>
            <person name="Vincent A.T."/>
            <person name="Schiettekatte O."/>
            <person name="Bourhy P."/>
            <person name="Veyrier F.J."/>
            <person name="Picardeau M."/>
        </authorList>
    </citation>
    <scope>NUCLEOTIDE SEQUENCE [LARGE SCALE GENOMIC DNA]</scope>
    <source>
        <strain evidence="6">201300427</strain>
    </source>
</reference>
<evidence type="ECO:0000256" key="2">
    <source>
        <dbReference type="ARBA" id="ARBA00023267"/>
    </source>
</evidence>
<dbReference type="InterPro" id="IPR003142">
    <property type="entry name" value="BPL_C"/>
</dbReference>
<protein>
    <recommendedName>
        <fullName evidence="3">biotin--[biotin carboxyl-carrier protein] ligase</fullName>
        <ecNumber evidence="3">6.3.4.15</ecNumber>
    </recommendedName>
</protein>
<keyword evidence="7" id="KW-1185">Reference proteome</keyword>
<dbReference type="NCBIfam" id="TIGR00121">
    <property type="entry name" value="birA_ligase"/>
    <property type="match status" value="1"/>
</dbReference>
<dbReference type="OrthoDB" id="9807064at2"/>
<dbReference type="InterPro" id="IPR004408">
    <property type="entry name" value="Biotin_CoA_COase_ligase"/>
</dbReference>
<dbReference type="InterPro" id="IPR045864">
    <property type="entry name" value="aa-tRNA-synth_II/BPL/LPL"/>
</dbReference>
<sequence length="251" mass="28414">MSYQLLKKESGHHLPTVESTNEWIKDLSVPPGSWVVAEEQTKGKGRGGNSWLSLGDDKIIFSGKIRFPAADISLPLFSIFVSGALLRSILSLFPEREKDTTIKWPNDIYRGEKKVAGILIESEFTNGIYTIVIGMGLNVYGKEIPDSLKNKTCFLLDESPMEGVLERLTFKFIEEINSYVIHLLDPGQILKEMIWIEEHSFLKDKAIETEWDSKIVRGKVLGIDEFGFLILMTEKGEKIELMDTSPSFRVI</sequence>
<keyword evidence="2" id="KW-0092">Biotin</keyword>
<dbReference type="Pfam" id="PF02237">
    <property type="entry name" value="BPL_C"/>
    <property type="match status" value="1"/>
</dbReference>
<dbReference type="SUPFAM" id="SSF55681">
    <property type="entry name" value="Class II aaRS and biotin synthetases"/>
    <property type="match status" value="1"/>
</dbReference>
<evidence type="ECO:0000259" key="5">
    <source>
        <dbReference type="PROSITE" id="PS51733"/>
    </source>
</evidence>
<proteinExistence type="predicted"/>
<keyword evidence="1 6" id="KW-0436">Ligase</keyword>
<dbReference type="RefSeq" id="WP_135762021.1">
    <property type="nucleotide sequence ID" value="NZ_RQHW01000079.1"/>
</dbReference>
<dbReference type="Proteomes" id="UP000298058">
    <property type="component" value="Unassembled WGS sequence"/>
</dbReference>
<dbReference type="EMBL" id="RQHW01000079">
    <property type="protein sequence ID" value="TGN17114.1"/>
    <property type="molecule type" value="Genomic_DNA"/>
</dbReference>
<organism evidence="6 7">
    <name type="scientific">Leptospira idonii</name>
    <dbReference type="NCBI Taxonomy" id="1193500"/>
    <lineage>
        <taxon>Bacteria</taxon>
        <taxon>Pseudomonadati</taxon>
        <taxon>Spirochaetota</taxon>
        <taxon>Spirochaetia</taxon>
        <taxon>Leptospirales</taxon>
        <taxon>Leptospiraceae</taxon>
        <taxon>Leptospira</taxon>
    </lineage>
</organism>
<dbReference type="PANTHER" id="PTHR12835:SF5">
    <property type="entry name" value="BIOTIN--PROTEIN LIGASE"/>
    <property type="match status" value="1"/>
</dbReference>
<comment type="caution">
    <text evidence="6">The sequence shown here is derived from an EMBL/GenBank/DDBJ whole genome shotgun (WGS) entry which is preliminary data.</text>
</comment>
<evidence type="ECO:0000256" key="1">
    <source>
        <dbReference type="ARBA" id="ARBA00022598"/>
    </source>
</evidence>
<dbReference type="EC" id="6.3.4.15" evidence="3"/>